<evidence type="ECO:0000259" key="2">
    <source>
        <dbReference type="Pfam" id="PF13635"/>
    </source>
</evidence>
<feature type="domain" description="DUF4143" evidence="2">
    <location>
        <begin position="203"/>
        <end position="367"/>
    </location>
</feature>
<dbReference type="EMBL" id="JADIMA010000064">
    <property type="protein sequence ID" value="MBO8473264.1"/>
    <property type="molecule type" value="Genomic_DNA"/>
</dbReference>
<dbReference type="GO" id="GO:0005524">
    <property type="term" value="F:ATP binding"/>
    <property type="evidence" value="ECO:0007669"/>
    <property type="project" value="UniProtKB-KW"/>
</dbReference>
<keyword evidence="3" id="KW-0547">Nucleotide-binding</keyword>
<dbReference type="InterPro" id="IPR041682">
    <property type="entry name" value="AAA_14"/>
</dbReference>
<evidence type="ECO:0000313" key="3">
    <source>
        <dbReference type="EMBL" id="MBO8473264.1"/>
    </source>
</evidence>
<dbReference type="Proteomes" id="UP000823604">
    <property type="component" value="Unassembled WGS sequence"/>
</dbReference>
<organism evidence="3 4">
    <name type="scientific">Candidatus Merdivivens pullicola</name>
    <dbReference type="NCBI Taxonomy" id="2840872"/>
    <lineage>
        <taxon>Bacteria</taxon>
        <taxon>Pseudomonadati</taxon>
        <taxon>Bacteroidota</taxon>
        <taxon>Bacteroidia</taxon>
        <taxon>Bacteroidales</taxon>
        <taxon>Muribaculaceae</taxon>
        <taxon>Muribaculaceae incertae sedis</taxon>
        <taxon>Candidatus Merdivivens</taxon>
    </lineage>
</organism>
<dbReference type="AlphaFoldDB" id="A0A9D9II82"/>
<protein>
    <submittedName>
        <fullName evidence="3">ATP-binding protein</fullName>
    </submittedName>
</protein>
<dbReference type="InterPro" id="IPR025420">
    <property type="entry name" value="DUF4143"/>
</dbReference>
<dbReference type="PANTHER" id="PTHR43566:SF1">
    <property type="entry name" value="AAA+ ATPASE DOMAIN-CONTAINING PROTEIN"/>
    <property type="match status" value="1"/>
</dbReference>
<dbReference type="Pfam" id="PF13635">
    <property type="entry name" value="DUF4143"/>
    <property type="match status" value="1"/>
</dbReference>
<keyword evidence="3" id="KW-0067">ATP-binding</keyword>
<dbReference type="PANTHER" id="PTHR43566">
    <property type="entry name" value="CONSERVED PROTEIN"/>
    <property type="match status" value="1"/>
</dbReference>
<dbReference type="Pfam" id="PF13173">
    <property type="entry name" value="AAA_14"/>
    <property type="match status" value="1"/>
</dbReference>
<sequence length="424" mass="47774">MKKIDYLPRLIDRKIESLLETFGAICIEGPKWCGKTWTGMYHSNSSVMIGDPTGSFQNRQLALLNPTMVFDGAKPRLIDEWQEVPQLWDAVRYCVDQSNEKGLFIMTGSSTPQYKGVMHSGTGRIVRAKMRPMSLYESGDSNGKVSLTDLFNNTQKDVITGEIDLGRLIELTVRGGWPASLNVSPDNVIEIPKSYINSIINNDIVRVTDRRHDRRKIELLLKSLARNESTTATNNKLIQDISDIDSQTINKETLSEYLEVLERLFIIENIKPFSPELRSGVRIKQAKKRHFTDPSLACALLGANEKKLLGDLNTYGFMFESLCERDLLTYAETISGELTHFQDYYNNEIDAVIQLDDGRWGCFEIKLGMNQVDKAAANLLKMNNFFKNSTSSSPAFLAVICGMTSAAYKRQDGVYVIPITALRP</sequence>
<evidence type="ECO:0000313" key="4">
    <source>
        <dbReference type="Proteomes" id="UP000823604"/>
    </source>
</evidence>
<name>A0A9D9II82_9BACT</name>
<proteinExistence type="predicted"/>
<reference evidence="3" key="1">
    <citation type="submission" date="2020-10" db="EMBL/GenBank/DDBJ databases">
        <authorList>
            <person name="Gilroy R."/>
        </authorList>
    </citation>
    <scope>NUCLEOTIDE SEQUENCE</scope>
    <source>
        <strain evidence="3">B1-8020</strain>
    </source>
</reference>
<evidence type="ECO:0000259" key="1">
    <source>
        <dbReference type="Pfam" id="PF13173"/>
    </source>
</evidence>
<reference evidence="3" key="2">
    <citation type="journal article" date="2021" name="PeerJ">
        <title>Extensive microbial diversity within the chicken gut microbiome revealed by metagenomics and culture.</title>
        <authorList>
            <person name="Gilroy R."/>
            <person name="Ravi A."/>
            <person name="Getino M."/>
            <person name="Pursley I."/>
            <person name="Horton D.L."/>
            <person name="Alikhan N.F."/>
            <person name="Baker D."/>
            <person name="Gharbi K."/>
            <person name="Hall N."/>
            <person name="Watson M."/>
            <person name="Adriaenssens E.M."/>
            <person name="Foster-Nyarko E."/>
            <person name="Jarju S."/>
            <person name="Secka A."/>
            <person name="Antonio M."/>
            <person name="Oren A."/>
            <person name="Chaudhuri R.R."/>
            <person name="La Ragione R."/>
            <person name="Hildebrand F."/>
            <person name="Pallen M.J."/>
        </authorList>
    </citation>
    <scope>NUCLEOTIDE SEQUENCE</scope>
    <source>
        <strain evidence="3">B1-8020</strain>
    </source>
</reference>
<comment type="caution">
    <text evidence="3">The sequence shown here is derived from an EMBL/GenBank/DDBJ whole genome shotgun (WGS) entry which is preliminary data.</text>
</comment>
<accession>A0A9D9II82</accession>
<feature type="domain" description="AAA" evidence="1">
    <location>
        <begin position="24"/>
        <end position="137"/>
    </location>
</feature>
<gene>
    <name evidence="3" type="ORF">IAB81_06500</name>
</gene>